<organism evidence="1 2">
    <name type="scientific">Punica granatum</name>
    <name type="common">Pomegranate</name>
    <dbReference type="NCBI Taxonomy" id="22663"/>
    <lineage>
        <taxon>Eukaryota</taxon>
        <taxon>Viridiplantae</taxon>
        <taxon>Streptophyta</taxon>
        <taxon>Embryophyta</taxon>
        <taxon>Tracheophyta</taxon>
        <taxon>Spermatophyta</taxon>
        <taxon>Magnoliopsida</taxon>
        <taxon>eudicotyledons</taxon>
        <taxon>Gunneridae</taxon>
        <taxon>Pentapetalae</taxon>
        <taxon>rosids</taxon>
        <taxon>malvids</taxon>
        <taxon>Myrtales</taxon>
        <taxon>Lythraceae</taxon>
        <taxon>Punica</taxon>
    </lineage>
</organism>
<accession>A0A2I0HNB0</accession>
<dbReference type="Proteomes" id="UP000233551">
    <property type="component" value="Unassembled WGS sequence"/>
</dbReference>
<name>A0A2I0HNB0_PUNGR</name>
<proteinExistence type="predicted"/>
<gene>
    <name evidence="1" type="ORF">CRG98_046421</name>
</gene>
<feature type="non-terminal residue" evidence="1">
    <location>
        <position position="45"/>
    </location>
</feature>
<evidence type="ECO:0000313" key="1">
    <source>
        <dbReference type="EMBL" id="PKI33188.1"/>
    </source>
</evidence>
<dbReference type="AlphaFoldDB" id="A0A2I0HNB0"/>
<reference evidence="1 2" key="1">
    <citation type="submission" date="2017-11" db="EMBL/GenBank/DDBJ databases">
        <title>De-novo sequencing of pomegranate (Punica granatum L.) genome.</title>
        <authorList>
            <person name="Akparov Z."/>
            <person name="Amiraslanov A."/>
            <person name="Hajiyeva S."/>
            <person name="Abbasov M."/>
            <person name="Kaur K."/>
            <person name="Hamwieh A."/>
            <person name="Solovyev V."/>
            <person name="Salamov A."/>
            <person name="Braich B."/>
            <person name="Kosarev P."/>
            <person name="Mahmoud A."/>
            <person name="Hajiyev E."/>
            <person name="Babayeva S."/>
            <person name="Izzatullayeva V."/>
            <person name="Mammadov A."/>
            <person name="Mammadov A."/>
            <person name="Sharifova S."/>
            <person name="Ojaghi J."/>
            <person name="Eynullazada K."/>
            <person name="Bayramov B."/>
            <person name="Abdulazimova A."/>
            <person name="Shahmuradov I."/>
        </authorList>
    </citation>
    <scope>NUCLEOTIDE SEQUENCE [LARGE SCALE GENOMIC DNA]</scope>
    <source>
        <strain evidence="2">cv. AG2017</strain>
        <tissue evidence="1">Leaf</tissue>
    </source>
</reference>
<dbReference type="EMBL" id="PGOL01006882">
    <property type="protein sequence ID" value="PKI33188.1"/>
    <property type="molecule type" value="Genomic_DNA"/>
</dbReference>
<evidence type="ECO:0000313" key="2">
    <source>
        <dbReference type="Proteomes" id="UP000233551"/>
    </source>
</evidence>
<protein>
    <submittedName>
        <fullName evidence="1">Uncharacterized protein</fullName>
    </submittedName>
</protein>
<comment type="caution">
    <text evidence="1">The sequence shown here is derived from an EMBL/GenBank/DDBJ whole genome shotgun (WGS) entry which is preliminary data.</text>
</comment>
<keyword evidence="2" id="KW-1185">Reference proteome</keyword>
<sequence length="45" mass="4611">MCNARECDQPSDGSSSSENEIVLGKMDPTVSSILSEGVSFGTCAA</sequence>